<dbReference type="STRING" id="1140003.OMY_02194"/>
<dbReference type="InterPro" id="IPR016181">
    <property type="entry name" value="Acyl_CoA_acyltransferase"/>
</dbReference>
<dbReference type="eggNOG" id="COG0454">
    <property type="taxonomic scope" value="Bacteria"/>
</dbReference>
<dbReference type="EMBL" id="ASWO01000004">
    <property type="protein sequence ID" value="EOT84247.1"/>
    <property type="molecule type" value="Genomic_DNA"/>
</dbReference>
<organism evidence="2 3">
    <name type="scientific">Enterococcus sulfureus ATCC 49903</name>
    <dbReference type="NCBI Taxonomy" id="1140003"/>
    <lineage>
        <taxon>Bacteria</taxon>
        <taxon>Bacillati</taxon>
        <taxon>Bacillota</taxon>
        <taxon>Bacilli</taxon>
        <taxon>Lactobacillales</taxon>
        <taxon>Enterococcaceae</taxon>
        <taxon>Enterococcus</taxon>
    </lineage>
</organism>
<sequence>MEKKTSKQIPLTELLDLYNSVGWYAYTTEPETLKRAIEQSLVVHTLWDHKKLIALIRAVGDGETILYIQDLLVHPEYQRRGYGKTLLETVVADYPHVRQKVLLTDDSTKTQTFYNATGFEEVGTQQMRAFYREY</sequence>
<dbReference type="Proteomes" id="UP000015961">
    <property type="component" value="Unassembled WGS sequence"/>
</dbReference>
<dbReference type="PATRIC" id="fig|1140003.3.peg.2106"/>
<dbReference type="Pfam" id="PF13673">
    <property type="entry name" value="Acetyltransf_10"/>
    <property type="match status" value="1"/>
</dbReference>
<dbReference type="InterPro" id="IPR000182">
    <property type="entry name" value="GNAT_dom"/>
</dbReference>
<evidence type="ECO:0000313" key="3">
    <source>
        <dbReference type="Proteomes" id="UP000015961"/>
    </source>
</evidence>
<evidence type="ECO:0000259" key="1">
    <source>
        <dbReference type="PROSITE" id="PS51186"/>
    </source>
</evidence>
<dbReference type="GO" id="GO:0016747">
    <property type="term" value="F:acyltransferase activity, transferring groups other than amino-acyl groups"/>
    <property type="evidence" value="ECO:0007669"/>
    <property type="project" value="InterPro"/>
</dbReference>
<dbReference type="AlphaFoldDB" id="S0KWB1"/>
<dbReference type="PANTHER" id="PTHR43233:SF1">
    <property type="entry name" value="FAMILY N-ACETYLTRANSFERASE, PUTATIVE (AFU_ORTHOLOGUE AFUA_6G03350)-RELATED"/>
    <property type="match status" value="1"/>
</dbReference>
<feature type="domain" description="N-acetyltransferase" evidence="1">
    <location>
        <begin position="1"/>
        <end position="134"/>
    </location>
</feature>
<dbReference type="InterPro" id="IPR053144">
    <property type="entry name" value="Acetyltransferase_Butenolide"/>
</dbReference>
<dbReference type="RefSeq" id="WP_016186610.1">
    <property type="nucleotide sequence ID" value="NZ_ASWO01000004.1"/>
</dbReference>
<dbReference type="OrthoDB" id="9775804at2"/>
<dbReference type="PANTHER" id="PTHR43233">
    <property type="entry name" value="FAMILY N-ACETYLTRANSFERASE, PUTATIVE (AFU_ORTHOLOGUE AFUA_6G03350)-RELATED"/>
    <property type="match status" value="1"/>
</dbReference>
<accession>S0KWB1</accession>
<proteinExistence type="predicted"/>
<keyword evidence="3" id="KW-1185">Reference proteome</keyword>
<dbReference type="PROSITE" id="PS51186">
    <property type="entry name" value="GNAT"/>
    <property type="match status" value="1"/>
</dbReference>
<name>S0KWB1_9ENTE</name>
<evidence type="ECO:0000313" key="2">
    <source>
        <dbReference type="EMBL" id="EOT84247.1"/>
    </source>
</evidence>
<dbReference type="SUPFAM" id="SSF55729">
    <property type="entry name" value="Acyl-CoA N-acyltransferases (Nat)"/>
    <property type="match status" value="1"/>
</dbReference>
<gene>
    <name evidence="2" type="ORF">I573_01148</name>
</gene>
<reference evidence="2 3" key="1">
    <citation type="submission" date="2013-03" db="EMBL/GenBank/DDBJ databases">
        <title>The Genome Sequence of Enterococcus sulfureus ATCC_49903 (PacBio/Illumina hybrid assembly).</title>
        <authorList>
            <consortium name="The Broad Institute Genomics Platform"/>
            <consortium name="The Broad Institute Genome Sequencing Center for Infectious Disease"/>
            <person name="Earl A."/>
            <person name="Russ C."/>
            <person name="Gilmore M."/>
            <person name="Surin D."/>
            <person name="Walker B."/>
            <person name="Young S."/>
            <person name="Zeng Q."/>
            <person name="Gargeya S."/>
            <person name="Fitzgerald M."/>
            <person name="Haas B."/>
            <person name="Abouelleil A."/>
            <person name="Allen A.W."/>
            <person name="Alvarado L."/>
            <person name="Arachchi H.M."/>
            <person name="Berlin A.M."/>
            <person name="Chapman S.B."/>
            <person name="Gainer-Dewar J."/>
            <person name="Goldberg J."/>
            <person name="Griggs A."/>
            <person name="Gujja S."/>
            <person name="Hansen M."/>
            <person name="Howarth C."/>
            <person name="Imamovic A."/>
            <person name="Ireland A."/>
            <person name="Larimer J."/>
            <person name="McCowan C."/>
            <person name="Murphy C."/>
            <person name="Pearson M."/>
            <person name="Poon T.W."/>
            <person name="Priest M."/>
            <person name="Roberts A."/>
            <person name="Saif S."/>
            <person name="Shea T."/>
            <person name="Sisk P."/>
            <person name="Sykes S."/>
            <person name="Wortman J."/>
            <person name="Nusbaum C."/>
            <person name="Birren B."/>
        </authorList>
    </citation>
    <scope>NUCLEOTIDE SEQUENCE [LARGE SCALE GENOMIC DNA]</scope>
    <source>
        <strain evidence="2 3">ATCC 49903</strain>
    </source>
</reference>
<protein>
    <recommendedName>
        <fullName evidence="1">N-acetyltransferase domain-containing protein</fullName>
    </recommendedName>
</protein>
<dbReference type="CDD" id="cd04301">
    <property type="entry name" value="NAT_SF"/>
    <property type="match status" value="1"/>
</dbReference>
<comment type="caution">
    <text evidence="2">The sequence shown here is derived from an EMBL/GenBank/DDBJ whole genome shotgun (WGS) entry which is preliminary data.</text>
</comment>
<dbReference type="Gene3D" id="3.40.630.30">
    <property type="match status" value="1"/>
</dbReference>